<reference evidence="8 9" key="1">
    <citation type="submission" date="2019-06" db="EMBL/GenBank/DDBJ databases">
        <title>Whole genome sequence for Cellvibrionaceae sp. R142.</title>
        <authorList>
            <person name="Wang G."/>
        </authorList>
    </citation>
    <scope>NUCLEOTIDE SEQUENCE [LARGE SCALE GENOMIC DNA]</scope>
    <source>
        <strain evidence="8 9">R142</strain>
    </source>
</reference>
<dbReference type="Pfam" id="PF07715">
    <property type="entry name" value="Plug"/>
    <property type="match status" value="1"/>
</dbReference>
<feature type="signal peptide" evidence="5">
    <location>
        <begin position="1"/>
        <end position="26"/>
    </location>
</feature>
<dbReference type="InterPro" id="IPR036942">
    <property type="entry name" value="Beta-barrel_TonB_sf"/>
</dbReference>
<dbReference type="EMBL" id="VHSG01000015">
    <property type="protein sequence ID" value="TQV76039.1"/>
    <property type="molecule type" value="Genomic_DNA"/>
</dbReference>
<evidence type="ECO:0000259" key="7">
    <source>
        <dbReference type="Pfam" id="PF07715"/>
    </source>
</evidence>
<name>A0A545TFN6_9GAMM</name>
<dbReference type="AlphaFoldDB" id="A0A545TFN6"/>
<keyword evidence="5" id="KW-0732">Signal</keyword>
<keyword evidence="4" id="KW-0798">TonB box</keyword>
<proteinExistence type="inferred from homology"/>
<comment type="caution">
    <text evidence="8">The sequence shown here is derived from an EMBL/GenBank/DDBJ whole genome shotgun (WGS) entry which is preliminary data.</text>
</comment>
<sequence>MRNKPFLTSLSLLALAGSLNSTGVLAQDEAIMEEVITTGTRIAGRTATESMAPVDVVSGDDFVNQGDTDLSNLLRNIVPSYNVNTQPLSDAATIVRPANLRGLAPDHTLVLVNGKRRHRAAVIYWLGNGVADGAQGPDISVIPAIALQQVEVLRDGASAQYGSDAIAGVMNFKLKEDSEGGALEVRYGEFFEGDGDQVTVAGNVGLPFTSNGFANLSFEIGSTDPTDRSIQRNDAAALIAGGNTAVGNPAQVWGQPQIDDDVKLFANIGLELDANKEFYAFGNYAEKEVEGGFFFRNPDTRGGVFGRGLNNVDGANETILDARGNPVPLHIDASGAVIPVADMLDGNGVLLGQLPGTRRFDRLVADLTGDNSGGCMQTGPDNSGGLDIRDAAGLADTIADPNCFVFNELFPGGFTPRFGGQVNDIAATVGVRGETDAGLRWDVSGSLGRNEVDFFIRNTVNASLGPQTPTKFDPGVYSQLEKNFNIDLSYPLAVDFLASDLNIAGGFEYREEQFEITVGDQASFEIGPLADQGFSAASNGFPGFSPLAAGEWDRANFAAYVDVETDITDIWVFGAAFRWEDFEDFGTTTNGKVSSNVRITDNFSLRGTYSTGFRAPTPGQSNAFNVSTEFDAETGDLVNNGTIPSINPVAVLRGGQPLDAEESTNFTLGAVLDFEDVTITIDYFNIELEDRITVSQNFSLTEAEVDDLVASGVTSAANLQNFRFFTNDFDTTTEGFDIVATWGVEWANSSTDFNLAYNQTETEIDSFTPGLLDDVRIRELQEGLPETRWNISANHLMGNWRFLGRVSFYDEFYDSEDDKSYGSEVLVDAEVAYTFNEKYTVTFGAQNLLDEFPDENPDGADQAGRRYSQFSPSGFNGGFYYLRLRYDL</sequence>
<evidence type="ECO:0000313" key="9">
    <source>
        <dbReference type="Proteomes" id="UP000319732"/>
    </source>
</evidence>
<feature type="domain" description="TonB-dependent receptor-like beta-barrel" evidence="6">
    <location>
        <begin position="420"/>
        <end position="848"/>
    </location>
</feature>
<dbReference type="GO" id="GO:0009279">
    <property type="term" value="C:cell outer membrane"/>
    <property type="evidence" value="ECO:0007669"/>
    <property type="project" value="UniProtKB-SubCell"/>
</dbReference>
<evidence type="ECO:0000256" key="1">
    <source>
        <dbReference type="ARBA" id="ARBA00004442"/>
    </source>
</evidence>
<evidence type="ECO:0000256" key="3">
    <source>
        <dbReference type="ARBA" id="ARBA00023237"/>
    </source>
</evidence>
<dbReference type="Proteomes" id="UP000319732">
    <property type="component" value="Unassembled WGS sequence"/>
</dbReference>
<dbReference type="OrthoDB" id="9805434at2"/>
<dbReference type="PANTHER" id="PTHR47234:SF3">
    <property type="entry name" value="SECRETIN_TONB SHORT N-TERMINAL DOMAIN-CONTAINING PROTEIN"/>
    <property type="match status" value="1"/>
</dbReference>
<keyword evidence="9" id="KW-1185">Reference proteome</keyword>
<keyword evidence="8" id="KW-0675">Receptor</keyword>
<dbReference type="InterPro" id="IPR037066">
    <property type="entry name" value="Plug_dom_sf"/>
</dbReference>
<dbReference type="InterPro" id="IPR000531">
    <property type="entry name" value="Beta-barrel_TonB"/>
</dbReference>
<dbReference type="Gene3D" id="2.170.130.10">
    <property type="entry name" value="TonB-dependent receptor, plug domain"/>
    <property type="match status" value="1"/>
</dbReference>
<evidence type="ECO:0000256" key="4">
    <source>
        <dbReference type="RuleBase" id="RU003357"/>
    </source>
</evidence>
<evidence type="ECO:0000313" key="8">
    <source>
        <dbReference type="EMBL" id="TQV76039.1"/>
    </source>
</evidence>
<dbReference type="Gene3D" id="2.40.170.20">
    <property type="entry name" value="TonB-dependent receptor, beta-barrel domain"/>
    <property type="match status" value="1"/>
</dbReference>
<evidence type="ECO:0000259" key="6">
    <source>
        <dbReference type="Pfam" id="PF00593"/>
    </source>
</evidence>
<dbReference type="SUPFAM" id="SSF56935">
    <property type="entry name" value="Porins"/>
    <property type="match status" value="1"/>
</dbReference>
<evidence type="ECO:0000256" key="2">
    <source>
        <dbReference type="ARBA" id="ARBA00023136"/>
    </source>
</evidence>
<comment type="subcellular location">
    <subcellularLocation>
        <location evidence="1 4">Cell outer membrane</location>
    </subcellularLocation>
</comment>
<dbReference type="RefSeq" id="WP_142905248.1">
    <property type="nucleotide sequence ID" value="NZ_ML660095.1"/>
</dbReference>
<keyword evidence="3" id="KW-0998">Cell outer membrane</keyword>
<feature type="chain" id="PRO_5022007672" evidence="5">
    <location>
        <begin position="27"/>
        <end position="888"/>
    </location>
</feature>
<dbReference type="PANTHER" id="PTHR47234">
    <property type="match status" value="1"/>
</dbReference>
<gene>
    <name evidence="8" type="ORF">FKG94_15635</name>
</gene>
<dbReference type="Pfam" id="PF00593">
    <property type="entry name" value="TonB_dep_Rec_b-barrel"/>
    <property type="match status" value="1"/>
</dbReference>
<comment type="similarity">
    <text evidence="4">Belongs to the TonB-dependent receptor family.</text>
</comment>
<evidence type="ECO:0000256" key="5">
    <source>
        <dbReference type="SAM" id="SignalP"/>
    </source>
</evidence>
<keyword evidence="2 4" id="KW-0472">Membrane</keyword>
<protein>
    <submittedName>
        <fullName evidence="8">TonB-dependent receptor</fullName>
    </submittedName>
</protein>
<dbReference type="InterPro" id="IPR012910">
    <property type="entry name" value="Plug_dom"/>
</dbReference>
<organism evidence="8 9">
    <name type="scientific">Exilibacterium tricleocarpae</name>
    <dbReference type="NCBI Taxonomy" id="2591008"/>
    <lineage>
        <taxon>Bacteria</taxon>
        <taxon>Pseudomonadati</taxon>
        <taxon>Pseudomonadota</taxon>
        <taxon>Gammaproteobacteria</taxon>
        <taxon>Cellvibrionales</taxon>
        <taxon>Cellvibrionaceae</taxon>
        <taxon>Exilibacterium</taxon>
    </lineage>
</organism>
<feature type="domain" description="TonB-dependent receptor plug" evidence="7">
    <location>
        <begin position="49"/>
        <end position="169"/>
    </location>
</feature>
<accession>A0A545TFN6</accession>